<dbReference type="Proteomes" id="UP001159428">
    <property type="component" value="Unassembled WGS sequence"/>
</dbReference>
<protein>
    <submittedName>
        <fullName evidence="10">Uncharacterized protein</fullName>
    </submittedName>
</protein>
<dbReference type="Pfam" id="PF03734">
    <property type="entry name" value="YkuD"/>
    <property type="match status" value="1"/>
</dbReference>
<evidence type="ECO:0000256" key="4">
    <source>
        <dbReference type="ARBA" id="ARBA00022984"/>
    </source>
</evidence>
<dbReference type="InterPro" id="IPR038063">
    <property type="entry name" value="Transpep_catalytic_dom"/>
</dbReference>
<evidence type="ECO:0000259" key="9">
    <source>
        <dbReference type="Pfam" id="PF03734"/>
    </source>
</evidence>
<evidence type="ECO:0000256" key="5">
    <source>
        <dbReference type="ARBA" id="ARBA00023049"/>
    </source>
</evidence>
<gene>
    <name evidence="10" type="ORF">PMEA_00030873</name>
</gene>
<dbReference type="InterPro" id="IPR036365">
    <property type="entry name" value="PGBD-like_sf"/>
</dbReference>
<dbReference type="InterPro" id="IPR005490">
    <property type="entry name" value="LD_TPept_cat_dom"/>
</dbReference>
<keyword evidence="2" id="KW-0808">Transferase</keyword>
<sequence length="296" mass="32959">MLDRYVFTLSFAFLFSVAEMSNKVDSFPAPFYRVLSLENPPMEGKDVVILQNLLPRSPFVRPISTSGVYDRETSEAVASYQKGNGLPSNGVLNATTASLVLKQLMYDGYRDDHTVPSGYKFKVHVPVYKDRTIETNATLYDSNNKVLYTFRARCHGAMNAAGKDINQLTRNGNTPTGLVTFDLNSPEPDPKSFGPYPVIRAVKGLKGNAAIGKNKDDTFLSDYRSGILMHTGEWDHWNPSEPMPNSHGCIHVHPTDLKNIDDILVHKLGVVIHKNPFEENPYPYVPQGILSVEQIG</sequence>
<dbReference type="SUPFAM" id="SSF47090">
    <property type="entry name" value="PGBD-like"/>
    <property type="match status" value="1"/>
</dbReference>
<dbReference type="InterPro" id="IPR002477">
    <property type="entry name" value="Peptidoglycan-bd-like"/>
</dbReference>
<evidence type="ECO:0000256" key="3">
    <source>
        <dbReference type="ARBA" id="ARBA00022960"/>
    </source>
</evidence>
<evidence type="ECO:0000256" key="7">
    <source>
        <dbReference type="SAM" id="SignalP"/>
    </source>
</evidence>
<proteinExistence type="predicted"/>
<name>A0AAU9W278_9CNID</name>
<keyword evidence="5" id="KW-0645">Protease</keyword>
<evidence type="ECO:0000256" key="2">
    <source>
        <dbReference type="ARBA" id="ARBA00022679"/>
    </source>
</evidence>
<evidence type="ECO:0000313" key="11">
    <source>
        <dbReference type="Proteomes" id="UP001159428"/>
    </source>
</evidence>
<comment type="caution">
    <text evidence="10">The sequence shown here is derived from an EMBL/GenBank/DDBJ whole genome shotgun (WGS) entry which is preliminary data.</text>
</comment>
<dbReference type="GO" id="GO:0016740">
    <property type="term" value="F:transferase activity"/>
    <property type="evidence" value="ECO:0007669"/>
    <property type="project" value="UniProtKB-KW"/>
</dbReference>
<feature type="domain" description="L,D-TPase catalytic" evidence="9">
    <location>
        <begin position="138"/>
        <end position="260"/>
    </location>
</feature>
<keyword evidence="5" id="KW-0378">Hydrolase</keyword>
<feature type="domain" description="Peptidoglycan binding-like" evidence="8">
    <location>
        <begin position="44"/>
        <end position="97"/>
    </location>
</feature>
<dbReference type="GO" id="GO:0008237">
    <property type="term" value="F:metallopeptidase activity"/>
    <property type="evidence" value="ECO:0007669"/>
    <property type="project" value="UniProtKB-KW"/>
</dbReference>
<dbReference type="SUPFAM" id="SSF141523">
    <property type="entry name" value="L,D-transpeptidase catalytic domain-like"/>
    <property type="match status" value="1"/>
</dbReference>
<keyword evidence="4" id="KW-0573">Peptidoglycan synthesis</keyword>
<evidence type="ECO:0000256" key="6">
    <source>
        <dbReference type="ARBA" id="ARBA00023316"/>
    </source>
</evidence>
<organism evidence="10 11">
    <name type="scientific">Pocillopora meandrina</name>
    <dbReference type="NCBI Taxonomy" id="46732"/>
    <lineage>
        <taxon>Eukaryota</taxon>
        <taxon>Metazoa</taxon>
        <taxon>Cnidaria</taxon>
        <taxon>Anthozoa</taxon>
        <taxon>Hexacorallia</taxon>
        <taxon>Scleractinia</taxon>
        <taxon>Astrocoeniina</taxon>
        <taxon>Pocilloporidae</taxon>
        <taxon>Pocillopora</taxon>
    </lineage>
</organism>
<evidence type="ECO:0000256" key="1">
    <source>
        <dbReference type="ARBA" id="ARBA00004752"/>
    </source>
</evidence>
<dbReference type="EMBL" id="CALNXJ010000007">
    <property type="protein sequence ID" value="CAH3044056.1"/>
    <property type="molecule type" value="Genomic_DNA"/>
</dbReference>
<dbReference type="GO" id="GO:0071555">
    <property type="term" value="P:cell wall organization"/>
    <property type="evidence" value="ECO:0007669"/>
    <property type="project" value="UniProtKB-KW"/>
</dbReference>
<accession>A0AAU9W278</accession>
<keyword evidence="6" id="KW-0961">Cell wall biogenesis/degradation</keyword>
<keyword evidence="7" id="KW-0732">Signal</keyword>
<feature type="signal peptide" evidence="7">
    <location>
        <begin position="1"/>
        <end position="26"/>
    </location>
</feature>
<keyword evidence="11" id="KW-1185">Reference proteome</keyword>
<keyword evidence="3" id="KW-0133">Cell shape</keyword>
<dbReference type="CDD" id="cd16913">
    <property type="entry name" value="YkuD_like"/>
    <property type="match status" value="1"/>
</dbReference>
<dbReference type="Pfam" id="PF01471">
    <property type="entry name" value="PG_binding_1"/>
    <property type="match status" value="1"/>
</dbReference>
<comment type="pathway">
    <text evidence="1">Cell wall biogenesis; peptidoglycan biosynthesis.</text>
</comment>
<dbReference type="Gene3D" id="2.40.440.10">
    <property type="entry name" value="L,D-transpeptidase catalytic domain-like"/>
    <property type="match status" value="1"/>
</dbReference>
<evidence type="ECO:0000259" key="8">
    <source>
        <dbReference type="Pfam" id="PF01471"/>
    </source>
</evidence>
<keyword evidence="5" id="KW-0482">Metalloprotease</keyword>
<feature type="chain" id="PRO_5043347741" evidence="7">
    <location>
        <begin position="27"/>
        <end position="296"/>
    </location>
</feature>
<dbReference type="InterPro" id="IPR036366">
    <property type="entry name" value="PGBDSf"/>
</dbReference>
<evidence type="ECO:0000313" key="10">
    <source>
        <dbReference type="EMBL" id="CAH3044056.1"/>
    </source>
</evidence>
<dbReference type="GO" id="GO:0008360">
    <property type="term" value="P:regulation of cell shape"/>
    <property type="evidence" value="ECO:0007669"/>
    <property type="project" value="UniProtKB-KW"/>
</dbReference>
<reference evidence="10 11" key="1">
    <citation type="submission" date="2022-05" db="EMBL/GenBank/DDBJ databases">
        <authorList>
            <consortium name="Genoscope - CEA"/>
            <person name="William W."/>
        </authorList>
    </citation>
    <scope>NUCLEOTIDE SEQUENCE [LARGE SCALE GENOMIC DNA]</scope>
</reference>
<dbReference type="Gene3D" id="1.10.101.10">
    <property type="entry name" value="PGBD-like superfamily/PGBD"/>
    <property type="match status" value="1"/>
</dbReference>
<dbReference type="AlphaFoldDB" id="A0AAU9W278"/>